<accession>A0A923HR03</accession>
<dbReference type="RefSeq" id="WP_186914649.1">
    <property type="nucleotide sequence ID" value="NZ_JACOFZ010000001.1"/>
</dbReference>
<comment type="caution">
    <text evidence="1">The sequence shown here is derived from an EMBL/GenBank/DDBJ whole genome shotgun (WGS) entry which is preliminary data.</text>
</comment>
<evidence type="ECO:0000313" key="1">
    <source>
        <dbReference type="EMBL" id="MBC3880882.1"/>
    </source>
</evidence>
<dbReference type="SUPFAM" id="SSF101386">
    <property type="entry name" value="all-alpha NTP pyrophosphatases"/>
    <property type="match status" value="1"/>
</dbReference>
<dbReference type="Pfam" id="PF12643">
    <property type="entry name" value="MazG-like"/>
    <property type="match status" value="1"/>
</dbReference>
<dbReference type="CDD" id="cd11537">
    <property type="entry name" value="NTP-PPase_RS21-C6_like"/>
    <property type="match status" value="1"/>
</dbReference>
<dbReference type="PIRSF" id="PIRSF029826">
    <property type="entry name" value="UCP029826_pph"/>
    <property type="match status" value="1"/>
</dbReference>
<gene>
    <name evidence="1" type="ORF">H8K36_05820</name>
</gene>
<dbReference type="PANTHER" id="PTHR46523:SF1">
    <property type="entry name" value="DCTP PYROPHOSPHATASE 1"/>
    <property type="match status" value="1"/>
</dbReference>
<dbReference type="AlphaFoldDB" id="A0A923HR03"/>
<sequence length="121" mass="13783">MSVDTQKLDLPALKQALREFVAERDWHQFHTPKNLASALSVEAAELLEPFQWLQQGHATELGEQGLQAVRHELADVLNYLVMLADRLDIDLVDAAFDKIKLNAVKYPIEKSRGTLKKYDQL</sequence>
<keyword evidence="2" id="KW-1185">Reference proteome</keyword>
<organism evidence="1 2">
    <name type="scientific">Undibacterium nitidum</name>
    <dbReference type="NCBI Taxonomy" id="2762298"/>
    <lineage>
        <taxon>Bacteria</taxon>
        <taxon>Pseudomonadati</taxon>
        <taxon>Pseudomonadota</taxon>
        <taxon>Betaproteobacteria</taxon>
        <taxon>Burkholderiales</taxon>
        <taxon>Oxalobacteraceae</taxon>
        <taxon>Undibacterium</taxon>
    </lineage>
</organism>
<dbReference type="GO" id="GO:0047429">
    <property type="term" value="F:nucleoside triphosphate diphosphatase activity"/>
    <property type="evidence" value="ECO:0007669"/>
    <property type="project" value="InterPro"/>
</dbReference>
<protein>
    <submittedName>
        <fullName evidence="1">Nucleotide pyrophosphohydrolase</fullName>
    </submittedName>
</protein>
<reference evidence="1" key="1">
    <citation type="submission" date="2020-08" db="EMBL/GenBank/DDBJ databases">
        <title>Novel species isolated from subtropical streams in China.</title>
        <authorList>
            <person name="Lu H."/>
        </authorList>
    </citation>
    <scope>NUCLEOTIDE SEQUENCE</scope>
    <source>
        <strain evidence="1">LX22W</strain>
    </source>
</reference>
<dbReference type="InterPro" id="IPR052555">
    <property type="entry name" value="dCTP_Pyrophosphatase"/>
</dbReference>
<dbReference type="GO" id="GO:0009143">
    <property type="term" value="P:nucleoside triphosphate catabolic process"/>
    <property type="evidence" value="ECO:0007669"/>
    <property type="project" value="InterPro"/>
</dbReference>
<evidence type="ECO:0000313" key="2">
    <source>
        <dbReference type="Proteomes" id="UP000627446"/>
    </source>
</evidence>
<proteinExistence type="predicted"/>
<dbReference type="EMBL" id="JACOFZ010000001">
    <property type="protein sequence ID" value="MBC3880882.1"/>
    <property type="molecule type" value="Genomic_DNA"/>
</dbReference>
<dbReference type="Gene3D" id="1.10.287.1080">
    <property type="entry name" value="MazG-like"/>
    <property type="match status" value="1"/>
</dbReference>
<name>A0A923HR03_9BURK</name>
<dbReference type="Proteomes" id="UP000627446">
    <property type="component" value="Unassembled WGS sequence"/>
</dbReference>
<dbReference type="PANTHER" id="PTHR46523">
    <property type="entry name" value="DCTP PYROPHOSPHATASE 1"/>
    <property type="match status" value="1"/>
</dbReference>
<dbReference type="InterPro" id="IPR025984">
    <property type="entry name" value="DCTPP"/>
</dbReference>